<name>A0ABT4VUF9_9HYPH</name>
<gene>
    <name evidence="3" type="ORF">OOZ53_23405</name>
</gene>
<dbReference type="RefSeq" id="WP_271092180.1">
    <property type="nucleotide sequence ID" value="NZ_JAPJZH010000021.1"/>
</dbReference>
<feature type="transmembrane region" description="Helical" evidence="1">
    <location>
        <begin position="103"/>
        <end position="125"/>
    </location>
</feature>
<feature type="transmembrane region" description="Helical" evidence="1">
    <location>
        <begin position="22"/>
        <end position="39"/>
    </location>
</feature>
<keyword evidence="1" id="KW-0472">Membrane</keyword>
<dbReference type="InterPro" id="IPR009936">
    <property type="entry name" value="DUF1468"/>
</dbReference>
<dbReference type="Proteomes" id="UP001148313">
    <property type="component" value="Unassembled WGS sequence"/>
</dbReference>
<keyword evidence="4" id="KW-1185">Reference proteome</keyword>
<dbReference type="Pfam" id="PF07331">
    <property type="entry name" value="TctB"/>
    <property type="match status" value="1"/>
</dbReference>
<protein>
    <submittedName>
        <fullName evidence="3">Tripartite tricarboxylate transporter TctB family protein</fullName>
    </submittedName>
</protein>
<keyword evidence="1" id="KW-1133">Transmembrane helix</keyword>
<sequence length="181" mass="20077">MTDRTPDVDEIAASERLGGDRYFAFAILVLSAGLLALIGDQTQWKGNKGLLNEPAFWPGLSLIGMTVCAALYLVQSLSAHRFAAWDRRELLVWVRCIEYPLWFMAYVFIVPVVGYLPTSVIFCPLLARRMGYRSARALLSAALMGAAIVMLFKGLLQVRVPGGAVYEALPDGLRNFMILYL</sequence>
<comment type="caution">
    <text evidence="3">The sequence shown here is derived from an EMBL/GenBank/DDBJ whole genome shotgun (WGS) entry which is preliminary data.</text>
</comment>
<keyword evidence="1" id="KW-0812">Transmembrane</keyword>
<reference evidence="3" key="1">
    <citation type="submission" date="2022-11" db="EMBL/GenBank/DDBJ databases">
        <title>Hoeflea poritis sp. nov., isolated from scleractinian coral Porites lutea.</title>
        <authorList>
            <person name="Zhang G."/>
            <person name="Wei Q."/>
            <person name="Cai L."/>
        </authorList>
    </citation>
    <scope>NUCLEOTIDE SEQUENCE</scope>
    <source>
        <strain evidence="3">E7-10</strain>
    </source>
</reference>
<proteinExistence type="predicted"/>
<feature type="transmembrane region" description="Helical" evidence="1">
    <location>
        <begin position="60"/>
        <end position="83"/>
    </location>
</feature>
<dbReference type="EMBL" id="JAPJZH010000021">
    <property type="protein sequence ID" value="MDA4848324.1"/>
    <property type="molecule type" value="Genomic_DNA"/>
</dbReference>
<feature type="domain" description="DUF1468" evidence="2">
    <location>
        <begin position="23"/>
        <end position="161"/>
    </location>
</feature>
<feature type="transmembrane region" description="Helical" evidence="1">
    <location>
        <begin position="137"/>
        <end position="156"/>
    </location>
</feature>
<evidence type="ECO:0000256" key="1">
    <source>
        <dbReference type="SAM" id="Phobius"/>
    </source>
</evidence>
<organism evidence="3 4">
    <name type="scientific">Hoeflea poritis</name>
    <dbReference type="NCBI Taxonomy" id="2993659"/>
    <lineage>
        <taxon>Bacteria</taxon>
        <taxon>Pseudomonadati</taxon>
        <taxon>Pseudomonadota</taxon>
        <taxon>Alphaproteobacteria</taxon>
        <taxon>Hyphomicrobiales</taxon>
        <taxon>Rhizobiaceae</taxon>
        <taxon>Hoeflea</taxon>
    </lineage>
</organism>
<evidence type="ECO:0000259" key="2">
    <source>
        <dbReference type="Pfam" id="PF07331"/>
    </source>
</evidence>
<evidence type="ECO:0000313" key="3">
    <source>
        <dbReference type="EMBL" id="MDA4848324.1"/>
    </source>
</evidence>
<accession>A0ABT4VUF9</accession>
<evidence type="ECO:0000313" key="4">
    <source>
        <dbReference type="Proteomes" id="UP001148313"/>
    </source>
</evidence>